<dbReference type="PATRIC" id="fig|272123.3.peg.4082"/>
<dbReference type="PANTHER" id="PTHR34793">
    <property type="entry name" value="PROTEIN THYLAKOID FORMATION 1, CHLOROPLASTIC"/>
    <property type="match status" value="1"/>
</dbReference>
<comment type="similarity">
    <text evidence="2">Belongs to the THF1 family.</text>
</comment>
<dbReference type="OrthoDB" id="463078at2"/>
<comment type="function">
    <text evidence="2">May be involved in photosynthetic membrane biogenesis.</text>
</comment>
<evidence type="ECO:0000256" key="3">
    <source>
        <dbReference type="SAM" id="MobiDB-lite"/>
    </source>
</evidence>
<dbReference type="STRING" id="272123.Anacy_3756"/>
<gene>
    <name evidence="2" type="primary">thf1</name>
    <name evidence="4" type="ordered locus">Anacy_3756</name>
</gene>
<dbReference type="PANTHER" id="PTHR34793:SF1">
    <property type="entry name" value="PROTEIN THYLAKOID FORMATION 1, CHLOROPLASTIC"/>
    <property type="match status" value="1"/>
</dbReference>
<dbReference type="eggNOG" id="ENOG502Z86M">
    <property type="taxonomic scope" value="Bacteria"/>
</dbReference>
<evidence type="ECO:0000256" key="1">
    <source>
        <dbReference type="ARBA" id="ARBA00023054"/>
    </source>
</evidence>
<dbReference type="AlphaFoldDB" id="K9ZKQ4"/>
<proteinExistence type="inferred from homology"/>
<organism evidence="4 5">
    <name type="scientific">Anabaena cylindrica (strain ATCC 27899 / PCC 7122)</name>
    <dbReference type="NCBI Taxonomy" id="272123"/>
    <lineage>
        <taxon>Bacteria</taxon>
        <taxon>Bacillati</taxon>
        <taxon>Cyanobacteriota</taxon>
        <taxon>Cyanophyceae</taxon>
        <taxon>Nostocales</taxon>
        <taxon>Nostocaceae</taxon>
        <taxon>Anabaena</taxon>
    </lineage>
</organism>
<dbReference type="KEGG" id="acy:Anacy_3756"/>
<name>K9ZKQ4_ANACC</name>
<dbReference type="InterPro" id="IPR017499">
    <property type="entry name" value="Thf1"/>
</dbReference>
<protein>
    <recommendedName>
        <fullName evidence="2">Protein Thf1</fullName>
    </recommendedName>
</protein>
<sequence>MNNVRTVSDTKRTFYNLHTRPINTIYRRVVEELMVEMHLLSVNVDYSYNPIYALGVVTTFDRFMQGYLPERDQESIFNALCQAVEQDQQRYRQDATRLQAIAQSLPVQDLIAWVSQTTHLDKDADLQAQLQAIAHNPNFKYSRLFAIGLFSLLELADPELVKDEKQRNEALKAIAQGLHLSEDKLSKDLDLYRSNLDKMAQALIVMADILSADRKKRDQRQQQASTPVTPPNTNE</sequence>
<dbReference type="EMBL" id="CP003659">
    <property type="protein sequence ID" value="AFZ59137.1"/>
    <property type="molecule type" value="Genomic_DNA"/>
</dbReference>
<accession>K9ZKQ4</accession>
<dbReference type="NCBIfam" id="TIGR03060">
    <property type="entry name" value="PS_II_psb29"/>
    <property type="match status" value="1"/>
</dbReference>
<dbReference type="HAMAP" id="MF_01843">
    <property type="entry name" value="Thf1"/>
    <property type="match status" value="1"/>
</dbReference>
<dbReference type="GO" id="GO:0010207">
    <property type="term" value="P:photosystem II assembly"/>
    <property type="evidence" value="ECO:0007669"/>
    <property type="project" value="InterPro"/>
</dbReference>
<feature type="region of interest" description="Disordered" evidence="3">
    <location>
        <begin position="214"/>
        <end position="235"/>
    </location>
</feature>
<dbReference type="RefSeq" id="WP_015215758.1">
    <property type="nucleotide sequence ID" value="NC_019771.1"/>
</dbReference>
<evidence type="ECO:0000256" key="2">
    <source>
        <dbReference type="HAMAP-Rule" id="MF_01843"/>
    </source>
</evidence>
<dbReference type="GO" id="GO:0030096">
    <property type="term" value="C:plasma membrane-derived thylakoid photosystem II"/>
    <property type="evidence" value="ECO:0007669"/>
    <property type="project" value="TreeGrafter"/>
</dbReference>
<evidence type="ECO:0000313" key="4">
    <source>
        <dbReference type="EMBL" id="AFZ59137.1"/>
    </source>
</evidence>
<reference evidence="5" key="1">
    <citation type="journal article" date="2013" name="Proc. Natl. Acad. Sci. U.S.A.">
        <title>Improving the coverage of the cyanobacterial phylum using diversity-driven genome sequencing.</title>
        <authorList>
            <person name="Shih P.M."/>
            <person name="Wu D."/>
            <person name="Latifi A."/>
            <person name="Axen S.D."/>
            <person name="Fewer D.P."/>
            <person name="Talla E."/>
            <person name="Calteau A."/>
            <person name="Cai F."/>
            <person name="Tandeau de Marsac N."/>
            <person name="Rippka R."/>
            <person name="Herdman M."/>
            <person name="Sivonen K."/>
            <person name="Coursin T."/>
            <person name="Laurent T."/>
            <person name="Goodwin L."/>
            <person name="Nolan M."/>
            <person name="Davenport K.W."/>
            <person name="Han C.S."/>
            <person name="Rubin E.M."/>
            <person name="Eisen J.A."/>
            <person name="Woyke T."/>
            <person name="Gugger M."/>
            <person name="Kerfeld C.A."/>
        </authorList>
    </citation>
    <scope>NUCLEOTIDE SEQUENCE [LARGE SCALE GENOMIC DNA]</scope>
    <source>
        <strain evidence="5">ATCC 27899 / PCC 7122</strain>
    </source>
</reference>
<dbReference type="Pfam" id="PF11264">
    <property type="entry name" value="ThylakoidFormat"/>
    <property type="match status" value="1"/>
</dbReference>
<keyword evidence="1 2" id="KW-0175">Coiled coil</keyword>
<evidence type="ECO:0000313" key="5">
    <source>
        <dbReference type="Proteomes" id="UP000010474"/>
    </source>
</evidence>
<keyword evidence="5" id="KW-1185">Reference proteome</keyword>
<dbReference type="Proteomes" id="UP000010474">
    <property type="component" value="Chromosome"/>
</dbReference>
<feature type="compositionally biased region" description="Polar residues" evidence="3">
    <location>
        <begin position="224"/>
        <end position="235"/>
    </location>
</feature>
<dbReference type="HOGENOM" id="CLU_079763_1_0_3"/>